<proteinExistence type="predicted"/>
<accession>A0ACB9JA31</accession>
<evidence type="ECO:0000313" key="1">
    <source>
        <dbReference type="EMBL" id="KAI3816410.1"/>
    </source>
</evidence>
<name>A0ACB9JA31_9ASTR</name>
<protein>
    <submittedName>
        <fullName evidence="1">Uncharacterized protein</fullName>
    </submittedName>
</protein>
<keyword evidence="2" id="KW-1185">Reference proteome</keyword>
<comment type="caution">
    <text evidence="1">The sequence shown here is derived from an EMBL/GenBank/DDBJ whole genome shotgun (WGS) entry which is preliminary data.</text>
</comment>
<dbReference type="Proteomes" id="UP001056120">
    <property type="component" value="Linkage Group LG05"/>
</dbReference>
<reference evidence="2" key="1">
    <citation type="journal article" date="2022" name="Mol. Ecol. Resour.">
        <title>The genomes of chicory, endive, great burdock and yacon provide insights into Asteraceae palaeo-polyploidization history and plant inulin production.</title>
        <authorList>
            <person name="Fan W."/>
            <person name="Wang S."/>
            <person name="Wang H."/>
            <person name="Wang A."/>
            <person name="Jiang F."/>
            <person name="Liu H."/>
            <person name="Zhao H."/>
            <person name="Xu D."/>
            <person name="Zhang Y."/>
        </authorList>
    </citation>
    <scope>NUCLEOTIDE SEQUENCE [LARGE SCALE GENOMIC DNA]</scope>
    <source>
        <strain evidence="2">cv. Yunnan</strain>
    </source>
</reference>
<organism evidence="1 2">
    <name type="scientific">Smallanthus sonchifolius</name>
    <dbReference type="NCBI Taxonomy" id="185202"/>
    <lineage>
        <taxon>Eukaryota</taxon>
        <taxon>Viridiplantae</taxon>
        <taxon>Streptophyta</taxon>
        <taxon>Embryophyta</taxon>
        <taxon>Tracheophyta</taxon>
        <taxon>Spermatophyta</taxon>
        <taxon>Magnoliopsida</taxon>
        <taxon>eudicotyledons</taxon>
        <taxon>Gunneridae</taxon>
        <taxon>Pentapetalae</taxon>
        <taxon>asterids</taxon>
        <taxon>campanulids</taxon>
        <taxon>Asterales</taxon>
        <taxon>Asteraceae</taxon>
        <taxon>Asteroideae</taxon>
        <taxon>Heliantheae alliance</taxon>
        <taxon>Millerieae</taxon>
        <taxon>Smallanthus</taxon>
    </lineage>
</organism>
<evidence type="ECO:0000313" key="2">
    <source>
        <dbReference type="Proteomes" id="UP001056120"/>
    </source>
</evidence>
<sequence>MHLQTILALLIISNLGPASAQKGSHCESSCGNVTIHFPFGSEEGCYYNQQFLLSCNRSVDEPTPFYGDVAVRDISLSTGEMEIMMFVAHDCYSRSGYNTISNDPNLNLASFRISTKNKFVAIGCDTHAYIEGSRGNESDDIDECKNSKFNNCTHICHDIEGSYECKCPKGYSGDGKKNGSGCTLDQSLIITITICTLASILFLLVFVTWVYVGVKKRKLLVELLTGRKALCFDMPENERNLAQYFLSSLKEGRISEVLDAHLQLDEVPNEVIQVSKLAERCLRVKGDERPTMKEVAIELEGILASTIHKHPWVQSSFREEEAENLLEQPMEA</sequence>
<reference evidence="1 2" key="2">
    <citation type="journal article" date="2022" name="Mol. Ecol. Resour.">
        <title>The genomes of chicory, endive, great burdock and yacon provide insights into Asteraceae paleo-polyploidization history and plant inulin production.</title>
        <authorList>
            <person name="Fan W."/>
            <person name="Wang S."/>
            <person name="Wang H."/>
            <person name="Wang A."/>
            <person name="Jiang F."/>
            <person name="Liu H."/>
            <person name="Zhao H."/>
            <person name="Xu D."/>
            <person name="Zhang Y."/>
        </authorList>
    </citation>
    <scope>NUCLEOTIDE SEQUENCE [LARGE SCALE GENOMIC DNA]</scope>
    <source>
        <strain evidence="2">cv. Yunnan</strain>
        <tissue evidence="1">Leaves</tissue>
    </source>
</reference>
<dbReference type="EMBL" id="CM042022">
    <property type="protein sequence ID" value="KAI3816410.1"/>
    <property type="molecule type" value="Genomic_DNA"/>
</dbReference>
<gene>
    <name evidence="1" type="ORF">L1987_16104</name>
</gene>